<dbReference type="AlphaFoldDB" id="A0ABD2PFS4"/>
<reference evidence="1 2" key="1">
    <citation type="journal article" date="2021" name="BMC Biol.">
        <title>Horizontally acquired antibacterial genes associated with adaptive radiation of ladybird beetles.</title>
        <authorList>
            <person name="Li H.S."/>
            <person name="Tang X.F."/>
            <person name="Huang Y.H."/>
            <person name="Xu Z.Y."/>
            <person name="Chen M.L."/>
            <person name="Du X.Y."/>
            <person name="Qiu B.Y."/>
            <person name="Chen P.T."/>
            <person name="Zhang W."/>
            <person name="Slipinski A."/>
            <person name="Escalona H.E."/>
            <person name="Waterhouse R.M."/>
            <person name="Zwick A."/>
            <person name="Pang H."/>
        </authorList>
    </citation>
    <scope>NUCLEOTIDE SEQUENCE [LARGE SCALE GENOMIC DNA]</scope>
    <source>
        <strain evidence="1">SYSU2018</strain>
    </source>
</reference>
<accession>A0ABD2PFS4</accession>
<sequence>MVSFRDALSAAQAPGASGIAINSSKILDYTRSPCGQLLESSSDKEVDYLEEQNHVSESELEQDRGVTSDFYPRVDDKLSSKAIPPNRERTRRHNILFVPPGPKGLARQIMYLNHSKNKTEVWSMTKPLKMMSFLSEDDVLTFILELMIHCGQKQFLRTEEEREGTIYCLYLLVQKV</sequence>
<keyword evidence="2" id="KW-1185">Reference proteome</keyword>
<name>A0ABD2PFS4_9CUCU</name>
<comment type="caution">
    <text evidence="1">The sequence shown here is derived from an EMBL/GenBank/DDBJ whole genome shotgun (WGS) entry which is preliminary data.</text>
</comment>
<gene>
    <name evidence="1" type="ORF">HHI36_023053</name>
</gene>
<proteinExistence type="predicted"/>
<dbReference type="EMBL" id="JABFTP020000186">
    <property type="protein sequence ID" value="KAL3289644.1"/>
    <property type="molecule type" value="Genomic_DNA"/>
</dbReference>
<evidence type="ECO:0000313" key="1">
    <source>
        <dbReference type="EMBL" id="KAL3289644.1"/>
    </source>
</evidence>
<protein>
    <submittedName>
        <fullName evidence="1">Uncharacterized protein</fullName>
    </submittedName>
</protein>
<evidence type="ECO:0000313" key="2">
    <source>
        <dbReference type="Proteomes" id="UP001516400"/>
    </source>
</evidence>
<dbReference type="Proteomes" id="UP001516400">
    <property type="component" value="Unassembled WGS sequence"/>
</dbReference>
<organism evidence="1 2">
    <name type="scientific">Cryptolaemus montrouzieri</name>
    <dbReference type="NCBI Taxonomy" id="559131"/>
    <lineage>
        <taxon>Eukaryota</taxon>
        <taxon>Metazoa</taxon>
        <taxon>Ecdysozoa</taxon>
        <taxon>Arthropoda</taxon>
        <taxon>Hexapoda</taxon>
        <taxon>Insecta</taxon>
        <taxon>Pterygota</taxon>
        <taxon>Neoptera</taxon>
        <taxon>Endopterygota</taxon>
        <taxon>Coleoptera</taxon>
        <taxon>Polyphaga</taxon>
        <taxon>Cucujiformia</taxon>
        <taxon>Coccinelloidea</taxon>
        <taxon>Coccinellidae</taxon>
        <taxon>Scymninae</taxon>
        <taxon>Scymnini</taxon>
        <taxon>Cryptolaemus</taxon>
    </lineage>
</organism>